<dbReference type="PANTHER" id="PTHR32494">
    <property type="entry name" value="ALLANTOATE DEIMINASE-RELATED"/>
    <property type="match status" value="1"/>
</dbReference>
<feature type="binding site" evidence="7">
    <location>
        <position position="95"/>
    </location>
    <ligand>
        <name>Zn(2+)</name>
        <dbReference type="ChEBI" id="CHEBI:29105"/>
        <label>1</label>
    </ligand>
</feature>
<evidence type="ECO:0000259" key="8">
    <source>
        <dbReference type="Pfam" id="PF07687"/>
    </source>
</evidence>
<name>A0A2T4U459_9BACI</name>
<dbReference type="InterPro" id="IPR036264">
    <property type="entry name" value="Bact_exopeptidase_dim_dom"/>
</dbReference>
<dbReference type="SUPFAM" id="SSF53187">
    <property type="entry name" value="Zn-dependent exopeptidases"/>
    <property type="match status" value="1"/>
</dbReference>
<keyword evidence="4 7" id="KW-0479">Metal-binding</keyword>
<dbReference type="Gene3D" id="3.30.70.360">
    <property type="match status" value="1"/>
</dbReference>
<dbReference type="AlphaFoldDB" id="A0A2T4U459"/>
<feature type="domain" description="Peptidase M20 dimerisation" evidence="8">
    <location>
        <begin position="228"/>
        <end position="323"/>
    </location>
</feature>
<organism evidence="9 10">
    <name type="scientific">Alkalicoccus saliphilus</name>
    <dbReference type="NCBI Taxonomy" id="200989"/>
    <lineage>
        <taxon>Bacteria</taxon>
        <taxon>Bacillati</taxon>
        <taxon>Bacillota</taxon>
        <taxon>Bacilli</taxon>
        <taxon>Bacillales</taxon>
        <taxon>Bacillaceae</taxon>
        <taxon>Alkalicoccus</taxon>
    </lineage>
</organism>
<dbReference type="Pfam" id="PF01546">
    <property type="entry name" value="Peptidase_M20"/>
    <property type="match status" value="1"/>
</dbReference>
<comment type="subunit">
    <text evidence="3">Homodimer.</text>
</comment>
<evidence type="ECO:0000313" key="9">
    <source>
        <dbReference type="EMBL" id="PTL38187.1"/>
    </source>
</evidence>
<dbReference type="RefSeq" id="WP_107585535.1">
    <property type="nucleotide sequence ID" value="NZ_PZJJ01000022.1"/>
</dbReference>
<dbReference type="InterPro" id="IPR010158">
    <property type="entry name" value="Amidase_Cbmase"/>
</dbReference>
<keyword evidence="7" id="KW-0862">Zinc</keyword>
<keyword evidence="6" id="KW-0464">Manganese</keyword>
<feature type="binding site" evidence="7">
    <location>
        <position position="206"/>
    </location>
    <ligand>
        <name>Zn(2+)</name>
        <dbReference type="ChEBI" id="CHEBI:29105"/>
        <label>1</label>
    </ligand>
</feature>
<gene>
    <name evidence="9" type="ORF">C6Y45_12325</name>
</gene>
<feature type="binding site" evidence="7">
    <location>
        <position position="106"/>
    </location>
    <ligand>
        <name>Zn(2+)</name>
        <dbReference type="ChEBI" id="CHEBI:29105"/>
        <label>1</label>
    </ligand>
</feature>
<keyword evidence="5 9" id="KW-0378">Hydrolase</keyword>
<dbReference type="GO" id="GO:0016813">
    <property type="term" value="F:hydrolase activity, acting on carbon-nitrogen (but not peptide) bonds, in linear amidines"/>
    <property type="evidence" value="ECO:0007669"/>
    <property type="project" value="InterPro"/>
</dbReference>
<dbReference type="NCBIfam" id="NF006771">
    <property type="entry name" value="PRK09290.1-5"/>
    <property type="match status" value="1"/>
</dbReference>
<dbReference type="CDD" id="cd03884">
    <property type="entry name" value="M20_bAS"/>
    <property type="match status" value="1"/>
</dbReference>
<dbReference type="OrthoDB" id="9808195at2"/>
<comment type="similarity">
    <text evidence="2">Belongs to the peptidase M20 family.</text>
</comment>
<proteinExistence type="inferred from homology"/>
<evidence type="ECO:0000256" key="4">
    <source>
        <dbReference type="ARBA" id="ARBA00022723"/>
    </source>
</evidence>
<evidence type="ECO:0000256" key="7">
    <source>
        <dbReference type="PIRSR" id="PIRSR001235-1"/>
    </source>
</evidence>
<evidence type="ECO:0000256" key="6">
    <source>
        <dbReference type="ARBA" id="ARBA00023211"/>
    </source>
</evidence>
<evidence type="ECO:0000313" key="10">
    <source>
        <dbReference type="Proteomes" id="UP000240509"/>
    </source>
</evidence>
<comment type="caution">
    <text evidence="9">The sequence shown here is derived from an EMBL/GenBank/DDBJ whole genome shotgun (WGS) entry which is preliminary data.</text>
</comment>
<comment type="cofactor">
    <cofactor evidence="7">
        <name>Zn(2+)</name>
        <dbReference type="ChEBI" id="CHEBI:29105"/>
    </cofactor>
    <text evidence="7">Binds 2 Zn(2+) ions per subunit.</text>
</comment>
<feature type="binding site" evidence="7">
    <location>
        <position position="141"/>
    </location>
    <ligand>
        <name>Zn(2+)</name>
        <dbReference type="ChEBI" id="CHEBI:29105"/>
        <label>2</label>
    </ligand>
</feature>
<dbReference type="InterPro" id="IPR002933">
    <property type="entry name" value="Peptidase_M20"/>
</dbReference>
<feature type="binding site" evidence="7">
    <location>
        <position position="106"/>
    </location>
    <ligand>
        <name>Zn(2+)</name>
        <dbReference type="ChEBI" id="CHEBI:29105"/>
        <label>2</label>
    </ligand>
</feature>
<accession>A0A2T4U459</accession>
<evidence type="ECO:0000256" key="2">
    <source>
        <dbReference type="ARBA" id="ARBA00006153"/>
    </source>
</evidence>
<dbReference type="PANTHER" id="PTHR32494:SF19">
    <property type="entry name" value="ALLANTOATE DEIMINASE-RELATED"/>
    <property type="match status" value="1"/>
</dbReference>
<dbReference type="InterPro" id="IPR011650">
    <property type="entry name" value="Peptidase_M20_dimer"/>
</dbReference>
<evidence type="ECO:0000256" key="3">
    <source>
        <dbReference type="ARBA" id="ARBA00011738"/>
    </source>
</evidence>
<dbReference type="EMBL" id="PZJJ01000022">
    <property type="protein sequence ID" value="PTL38187.1"/>
    <property type="molecule type" value="Genomic_DNA"/>
</dbReference>
<sequence length="438" mass="46854">MKQQLLNDYNTSLSHSGINGERLASRLDELSAIGSTEDGGSFRLAFSPEEKQAKDLAASWMEEAGMIVRRDGAGNVIGRLEGSTLPGRRVMSGSHLDSVPHGGHFDGPLGVLAAIEVAQAWKDNGEQPPLTFEAVVFSDEEGARFQSGLSGSLAMTGEINLEEKAGLNDESGRSYEEVLSDQGLDLDSVRRAEEDFSDVEAFLEVHIEQGKRLEKAGLSTGVVEGIAGPAWLKVTFTGRAGHAGNTPMDDREDALIAASRFVTEVEKIPAAISRTAVATVGKMHVKPNGVNVIPGEVTLTVDIRDIDQKARDEVIRRTKAMAQYIADDRGVATSTETMMSTPPQPVPEELLALGAEAVEKTLGTKPYILPSGAGHDAMIIGRKAPFAMLFTKSRDGVSHHPAEWSSLSDCVETIHVLKVLTEAVMTQAQTKNQGGNIS</sequence>
<dbReference type="PIRSF" id="PIRSF001235">
    <property type="entry name" value="Amidase_carbamoylase"/>
    <property type="match status" value="1"/>
</dbReference>
<dbReference type="Proteomes" id="UP000240509">
    <property type="component" value="Unassembled WGS sequence"/>
</dbReference>
<feature type="binding site" evidence="7">
    <location>
        <position position="399"/>
    </location>
    <ligand>
        <name>Zn(2+)</name>
        <dbReference type="ChEBI" id="CHEBI:29105"/>
        <label>2</label>
    </ligand>
</feature>
<evidence type="ECO:0000256" key="1">
    <source>
        <dbReference type="ARBA" id="ARBA00001936"/>
    </source>
</evidence>
<keyword evidence="10" id="KW-1185">Reference proteome</keyword>
<reference evidence="9 10" key="1">
    <citation type="submission" date="2018-03" db="EMBL/GenBank/DDBJ databases">
        <title>Alkalicoccus saliphilus sp. nov., isolated from a mineral pool.</title>
        <authorList>
            <person name="Zhao B."/>
        </authorList>
    </citation>
    <scope>NUCLEOTIDE SEQUENCE [LARGE SCALE GENOMIC DNA]</scope>
    <source>
        <strain evidence="9 10">6AG</strain>
    </source>
</reference>
<dbReference type="Pfam" id="PF07687">
    <property type="entry name" value="M20_dimer"/>
    <property type="match status" value="1"/>
</dbReference>
<dbReference type="NCBIfam" id="TIGR01879">
    <property type="entry name" value="hydantase"/>
    <property type="match status" value="1"/>
</dbReference>
<dbReference type="GO" id="GO:0046872">
    <property type="term" value="F:metal ion binding"/>
    <property type="evidence" value="ECO:0007669"/>
    <property type="project" value="UniProtKB-KW"/>
</dbReference>
<protein>
    <submittedName>
        <fullName evidence="9">Zn-dependent hydrolase</fullName>
    </submittedName>
</protein>
<evidence type="ECO:0000256" key="5">
    <source>
        <dbReference type="ARBA" id="ARBA00022801"/>
    </source>
</evidence>
<comment type="cofactor">
    <cofactor evidence="1">
        <name>Mn(2+)</name>
        <dbReference type="ChEBI" id="CHEBI:29035"/>
    </cofactor>
</comment>
<dbReference type="Gene3D" id="3.40.630.10">
    <property type="entry name" value="Zn peptidases"/>
    <property type="match status" value="1"/>
</dbReference>
<dbReference type="SUPFAM" id="SSF55031">
    <property type="entry name" value="Bacterial exopeptidase dimerisation domain"/>
    <property type="match status" value="1"/>
</dbReference>